<gene>
    <name evidence="7" type="ORF">H9735_03300</name>
</gene>
<feature type="domain" description="MBG" evidence="6">
    <location>
        <begin position="707"/>
        <end position="764"/>
    </location>
</feature>
<organism evidence="7 8">
    <name type="scientific">Candidatus Anaerostipes excrementavium</name>
    <dbReference type="NCBI Taxonomy" id="2838463"/>
    <lineage>
        <taxon>Bacteria</taxon>
        <taxon>Bacillati</taxon>
        <taxon>Bacillota</taxon>
        <taxon>Clostridia</taxon>
        <taxon>Lachnospirales</taxon>
        <taxon>Lachnospiraceae</taxon>
        <taxon>Anaerostipes</taxon>
    </lineage>
</organism>
<evidence type="ECO:0000256" key="5">
    <source>
        <dbReference type="SAM" id="SignalP"/>
    </source>
</evidence>
<dbReference type="GO" id="GO:0035591">
    <property type="term" value="F:signaling adaptor activity"/>
    <property type="evidence" value="ECO:0007669"/>
    <property type="project" value="TreeGrafter"/>
</dbReference>
<keyword evidence="4" id="KW-1133">Transmembrane helix</keyword>
<dbReference type="Proteomes" id="UP000886721">
    <property type="component" value="Unassembled WGS sequence"/>
</dbReference>
<feature type="domain" description="MBG" evidence="6">
    <location>
        <begin position="462"/>
        <end position="512"/>
    </location>
</feature>
<comment type="caution">
    <text evidence="7">The sequence shown here is derived from an EMBL/GenBank/DDBJ whole genome shotgun (WGS) entry which is preliminary data.</text>
</comment>
<dbReference type="InterPro" id="IPR032675">
    <property type="entry name" value="LRR_dom_sf"/>
</dbReference>
<dbReference type="InterPro" id="IPR043772">
    <property type="entry name" value="MBG_3"/>
</dbReference>
<dbReference type="SUPFAM" id="SSF52058">
    <property type="entry name" value="L domain-like"/>
    <property type="match status" value="1"/>
</dbReference>
<feature type="signal peptide" evidence="5">
    <location>
        <begin position="1"/>
        <end position="28"/>
    </location>
</feature>
<dbReference type="Gene3D" id="3.80.10.10">
    <property type="entry name" value="Ribonuclease Inhibitor"/>
    <property type="match status" value="1"/>
</dbReference>
<dbReference type="Pfam" id="PF18887">
    <property type="entry name" value="MBG_3"/>
    <property type="match status" value="5"/>
</dbReference>
<keyword evidence="5" id="KW-0732">Signal</keyword>
<evidence type="ECO:0000256" key="4">
    <source>
        <dbReference type="SAM" id="Phobius"/>
    </source>
</evidence>
<evidence type="ECO:0000256" key="3">
    <source>
        <dbReference type="SAM" id="MobiDB-lite"/>
    </source>
</evidence>
<sequence>MKLKKLTAVILTFILSFSNLGINFPVYAGETRSNEINKNSFNEYFWETYIKDFDKDNNDTLSDQEISNITELDMSGDSNLKNVNGIEYLTSLTKLDCSNTQIESLDTNRLSNLTSLDCSNTQIESLETGSLVRLNSLDCSNTQITTLETGALGQLSSLDCSNTQIKSLDTGALGQLSSLDCSNTQIKSLDTGLLGRLSSLDCSNTQIESLDTGSLGQLSSLDCSNTQIESLDTGLLGRLTSLDCSNTSITYLNLPPNANITNLKLSPNEATVTATGKEISLDTLGTGIDASKIKVTSNGTLSGKTIIVDNMTQNVVYTYNCGQNKGSDVFMTVTLTINQGDKGNSTVTINKSLDKTYDGHPVELTSSNVTITGTSSTNVAFQWYKKNADNQWKEILSPPQDAGKYQVIASVSEDNYYNGADSQALEFEISQAANSWTTKLSIEGWTYGETAKKPTAEAKFGDATFSYSKDKDGTYSKDAPTEAGTWYVKASVADNDNYTGLEAITSFRIAQANSKVTITTEKMDKKYDKEAVSVPEVKKTGSTKAVTFTWYQKTQDGTWKELSSAPVNAGSYKVEASVEADTNYKKASAEKEFVISKAENEWTKKLSIEGWTYGEKAKEPIAEAKFGNVTFSYSKDKDGTYSKDVPTKAGTWYVKATVEGNDNYTGLEATASFKIGKTDSKVEITTEKMDKKYDKEAVSDPEVKKTGSTKAVTFTWYQKTQDGTWKELSSAPVNAGSYKVEASVEADNNYKKASAEKEFVISKAENEWIKDLSMKGWIYGEKANLPTAEAKFGDVVFSYSNEKNGTYRTEIPTEAGTWYVKAVVEETDNYTGLETIREFTILEAETPQDTGSSTGTDNVNSSTGTDQSGTDEEKKDSNTENDMKTGETADVFMWGTISILSALGIWTASVRRKRRK</sequence>
<feature type="domain" description="MBG" evidence="6">
    <location>
        <begin position="517"/>
        <end position="598"/>
    </location>
</feature>
<proteinExistence type="predicted"/>
<evidence type="ECO:0000259" key="6">
    <source>
        <dbReference type="Pfam" id="PF18887"/>
    </source>
</evidence>
<dbReference type="EMBL" id="DXEM01000010">
    <property type="protein sequence ID" value="HIX67137.1"/>
    <property type="molecule type" value="Genomic_DNA"/>
</dbReference>
<dbReference type="Pfam" id="PF12799">
    <property type="entry name" value="LRR_4"/>
    <property type="match status" value="1"/>
</dbReference>
<dbReference type="InterPro" id="IPR018247">
    <property type="entry name" value="EF_Hand_1_Ca_BS"/>
</dbReference>
<feature type="compositionally biased region" description="Polar residues" evidence="3">
    <location>
        <begin position="847"/>
        <end position="868"/>
    </location>
</feature>
<reference evidence="7" key="1">
    <citation type="journal article" date="2021" name="PeerJ">
        <title>Extensive microbial diversity within the chicken gut microbiome revealed by metagenomics and culture.</title>
        <authorList>
            <person name="Gilroy R."/>
            <person name="Ravi A."/>
            <person name="Getino M."/>
            <person name="Pursley I."/>
            <person name="Horton D.L."/>
            <person name="Alikhan N.F."/>
            <person name="Baker D."/>
            <person name="Gharbi K."/>
            <person name="Hall N."/>
            <person name="Watson M."/>
            <person name="Adriaenssens E.M."/>
            <person name="Foster-Nyarko E."/>
            <person name="Jarju S."/>
            <person name="Secka A."/>
            <person name="Antonio M."/>
            <person name="Oren A."/>
            <person name="Chaudhuri R.R."/>
            <person name="La Ragione R."/>
            <person name="Hildebrand F."/>
            <person name="Pallen M.J."/>
        </authorList>
    </citation>
    <scope>NUCLEOTIDE SEQUENCE</scope>
    <source>
        <strain evidence="7">CHK191-13928</strain>
    </source>
</reference>
<dbReference type="PANTHER" id="PTHR47566">
    <property type="match status" value="1"/>
</dbReference>
<accession>A0A9D2B9E0</accession>
<evidence type="ECO:0000256" key="1">
    <source>
        <dbReference type="ARBA" id="ARBA00022614"/>
    </source>
</evidence>
<dbReference type="AlphaFoldDB" id="A0A9D2B9E0"/>
<dbReference type="InterPro" id="IPR025875">
    <property type="entry name" value="Leu-rich_rpt_4"/>
</dbReference>
<feature type="domain" description="MBG" evidence="6">
    <location>
        <begin position="628"/>
        <end position="678"/>
    </location>
</feature>
<dbReference type="PROSITE" id="PS00018">
    <property type="entry name" value="EF_HAND_1"/>
    <property type="match status" value="1"/>
</dbReference>
<feature type="domain" description="MBG" evidence="6">
    <location>
        <begin position="346"/>
        <end position="424"/>
    </location>
</feature>
<feature type="transmembrane region" description="Helical" evidence="4">
    <location>
        <begin position="891"/>
        <end position="910"/>
    </location>
</feature>
<reference evidence="7" key="2">
    <citation type="submission" date="2021-04" db="EMBL/GenBank/DDBJ databases">
        <authorList>
            <person name="Gilroy R."/>
        </authorList>
    </citation>
    <scope>NUCLEOTIDE SEQUENCE</scope>
    <source>
        <strain evidence="7">CHK191-13928</strain>
    </source>
</reference>
<keyword evidence="1" id="KW-0433">Leucine-rich repeat</keyword>
<keyword evidence="4" id="KW-0472">Membrane</keyword>
<evidence type="ECO:0000313" key="8">
    <source>
        <dbReference type="Proteomes" id="UP000886721"/>
    </source>
</evidence>
<name>A0A9D2B9E0_9FIRM</name>
<evidence type="ECO:0000313" key="7">
    <source>
        <dbReference type="EMBL" id="HIX67137.1"/>
    </source>
</evidence>
<evidence type="ECO:0000256" key="2">
    <source>
        <dbReference type="ARBA" id="ARBA00022737"/>
    </source>
</evidence>
<feature type="compositionally biased region" description="Basic and acidic residues" evidence="3">
    <location>
        <begin position="871"/>
        <end position="887"/>
    </location>
</feature>
<dbReference type="InterPro" id="IPR052574">
    <property type="entry name" value="CDIRP"/>
</dbReference>
<keyword evidence="2" id="KW-0677">Repeat</keyword>
<feature type="region of interest" description="Disordered" evidence="3">
    <location>
        <begin position="843"/>
        <end position="887"/>
    </location>
</feature>
<keyword evidence="4" id="KW-0812">Transmembrane</keyword>
<feature type="chain" id="PRO_5039117402" evidence="5">
    <location>
        <begin position="29"/>
        <end position="916"/>
    </location>
</feature>
<dbReference type="Gene3D" id="3.10.430.110">
    <property type="match status" value="1"/>
</dbReference>
<protein>
    <submittedName>
        <fullName evidence="7">Leucine-rich repeat domain-containing protein</fullName>
    </submittedName>
</protein>
<dbReference type="PANTHER" id="PTHR47566:SF1">
    <property type="entry name" value="PROTEIN NUD1"/>
    <property type="match status" value="1"/>
</dbReference>